<feature type="compositionally biased region" description="Polar residues" evidence="1">
    <location>
        <begin position="752"/>
        <end position="761"/>
    </location>
</feature>
<dbReference type="PANTHER" id="PTHR41533:SF1">
    <property type="entry name" value="L,D-TRANSPEPTIDASE YCBB-RELATED"/>
    <property type="match status" value="1"/>
</dbReference>
<dbReference type="InterPro" id="IPR002477">
    <property type="entry name" value="Peptidoglycan-bd-like"/>
</dbReference>
<protein>
    <submittedName>
        <fullName evidence="5">Peptidoglycan-binding domain-containing protein</fullName>
    </submittedName>
</protein>
<feature type="region of interest" description="Disordered" evidence="1">
    <location>
        <begin position="752"/>
        <end position="790"/>
    </location>
</feature>
<evidence type="ECO:0000256" key="1">
    <source>
        <dbReference type="SAM" id="MobiDB-lite"/>
    </source>
</evidence>
<dbReference type="Gene3D" id="1.10.101.10">
    <property type="entry name" value="PGBD-like superfamily/PGBD"/>
    <property type="match status" value="2"/>
</dbReference>
<feature type="region of interest" description="Disordered" evidence="1">
    <location>
        <begin position="220"/>
        <end position="246"/>
    </location>
</feature>
<dbReference type="InterPro" id="IPR036366">
    <property type="entry name" value="PGBDSf"/>
</dbReference>
<evidence type="ECO:0000313" key="5">
    <source>
        <dbReference type="EMBL" id="XBS36074.1"/>
    </source>
</evidence>
<dbReference type="AlphaFoldDB" id="A0AAU7P348"/>
<organism evidence="5">
    <name type="scientific">Xanthomonas sp. 10-10</name>
    <dbReference type="NCBI Taxonomy" id="3115848"/>
    <lineage>
        <taxon>Bacteria</taxon>
        <taxon>Pseudomonadati</taxon>
        <taxon>Pseudomonadota</taxon>
        <taxon>Gammaproteobacteria</taxon>
        <taxon>Lysobacterales</taxon>
        <taxon>Lysobacteraceae</taxon>
        <taxon>Xanthomonas</taxon>
    </lineage>
</organism>
<dbReference type="InterPro" id="IPR049073">
    <property type="entry name" value="T6SS_VgrG3-like_C"/>
</dbReference>
<proteinExistence type="predicted"/>
<dbReference type="InterPro" id="IPR052905">
    <property type="entry name" value="LD-transpeptidase_YkuD-like"/>
</dbReference>
<reference evidence="5" key="1">
    <citation type="submission" date="2024-02" db="EMBL/GenBank/DDBJ databases">
        <title>Complete genome sequence of Xanthomonas sp. 10-10.</title>
        <authorList>
            <person name="Biessy A."/>
            <person name="Ciotola M."/>
            <person name="Cadieux M."/>
            <person name="Soufiane B."/>
            <person name="Laforest M."/>
            <person name="Filion M."/>
        </authorList>
    </citation>
    <scope>NUCLEOTIDE SEQUENCE</scope>
    <source>
        <strain evidence="5">10-10</strain>
    </source>
</reference>
<feature type="domain" description="Peptidoglycan binding-like" evidence="2">
    <location>
        <begin position="581"/>
        <end position="642"/>
    </location>
</feature>
<feature type="region of interest" description="Disordered" evidence="1">
    <location>
        <begin position="1"/>
        <end position="35"/>
    </location>
</feature>
<dbReference type="InterPro" id="IPR036365">
    <property type="entry name" value="PGBD-like_sf"/>
</dbReference>
<feature type="domain" description="X-Tfes XVIPCD" evidence="3">
    <location>
        <begin position="662"/>
        <end position="765"/>
    </location>
</feature>
<accession>A0AAU7P348</accession>
<feature type="domain" description="Type VI secretion system spike protein VgrG3-like C-terminal" evidence="4">
    <location>
        <begin position="16"/>
        <end position="204"/>
    </location>
</feature>
<name>A0AAU7P348_9XANT</name>
<feature type="compositionally biased region" description="Basic and acidic residues" evidence="1">
    <location>
        <begin position="1"/>
        <end position="13"/>
    </location>
</feature>
<sequence>MDVVDQAKQKMDSWHIGQTSAHRESGGRGPGTVSTGVGDHGGISYGTYQFSTNTGGAAEYVAASAYRSRFAGLQPGTPEFGAKWQEVAAADPAGFAKDQHDFIQTLYYDKQMQRLQEVGIDLSGRGAAVQDALWSTSVQYRDLTRSVFQTGLKEAYGENYNLAQLTDEQIIRAAQDYKVGHIETNFKSSPDWWPGLRDRAVSEKGDLVALARYDAVNRNPEPYRGKDYQQAFGEQEPQQSRGRARANPMADGMLVSGERGAEVEALQNKLIQSGYTGKDGQPLSPDKHYGSNTEYAVREFQKANGLTEDGKAGKDTLDALDNAVRQQGNAGPAPVVPAEHVAPAPTVPAAPVQEQTAPARDLARGERIQVIEPMGSADNKTNRTIPHGTSGDEAFRDLQIHHPKANHEAVRTGNAALADRHSEMIGGELETVRNTGDRNGIPLVHKDLILTDQEGLRDVMIPNPVAGYVEVNENKWNSISIWSHPAGHPERELLGQVLHGERGSSPYKSGDYVEYGAPLIKQSDAGSPGAVHAHIELEPDQYRKYLGDMLNDRLTLDRNAPTRTVPSQNAMADGMLTKTERGDEVKAMQEKLAGLGYQGKDGKPLSTTGYFGDDTFAAVQAFQRANGMNDDGKAGNKTLAALDAMVAEKQQPKAEPSMRDASNLDNARFEQAVGKLQIMEKQRAQAGMRPVFTDDEQIERAAGQLVVASKAAGMDRIDSVVARLDGSGVFAVQGEMTDPAARRALVEHSQAISQTVEASTRQAEQANTQSQNQQSQNQHREQEQNRARGM</sequence>
<dbReference type="EMBL" id="CP144460">
    <property type="protein sequence ID" value="XBS36074.1"/>
    <property type="molecule type" value="Genomic_DNA"/>
</dbReference>
<evidence type="ECO:0000259" key="4">
    <source>
        <dbReference type="Pfam" id="PF21277"/>
    </source>
</evidence>
<dbReference type="Pfam" id="PF21277">
    <property type="entry name" value="T6SS_VgrG3-like_C"/>
    <property type="match status" value="1"/>
</dbReference>
<feature type="domain" description="Peptidoglycan binding-like" evidence="2">
    <location>
        <begin position="259"/>
        <end position="320"/>
    </location>
</feature>
<dbReference type="Pfam" id="PF01471">
    <property type="entry name" value="PG_binding_1"/>
    <property type="match status" value="2"/>
</dbReference>
<feature type="compositionally biased region" description="Basic and acidic residues" evidence="1">
    <location>
        <begin position="778"/>
        <end position="790"/>
    </location>
</feature>
<dbReference type="PANTHER" id="PTHR41533">
    <property type="entry name" value="L,D-TRANSPEPTIDASE HI_1667-RELATED"/>
    <property type="match status" value="1"/>
</dbReference>
<gene>
    <name evidence="5" type="ORF">VZ068_11055</name>
</gene>
<evidence type="ECO:0000259" key="2">
    <source>
        <dbReference type="Pfam" id="PF01471"/>
    </source>
</evidence>
<feature type="compositionally biased region" description="Low complexity" evidence="1">
    <location>
        <begin position="762"/>
        <end position="777"/>
    </location>
</feature>
<dbReference type="RefSeq" id="WP_349655352.1">
    <property type="nucleotide sequence ID" value="NZ_CP144460.1"/>
</dbReference>
<evidence type="ECO:0000259" key="3">
    <source>
        <dbReference type="Pfam" id="PF20410"/>
    </source>
</evidence>
<dbReference type="SUPFAM" id="SSF47090">
    <property type="entry name" value="PGBD-like"/>
    <property type="match status" value="2"/>
</dbReference>
<dbReference type="InterPro" id="IPR046519">
    <property type="entry name" value="X-Tfes_XVIPCD"/>
</dbReference>
<dbReference type="Pfam" id="PF20410">
    <property type="entry name" value="X-Tfes_XVIPCD"/>
    <property type="match status" value="1"/>
</dbReference>